<evidence type="ECO:0000313" key="1">
    <source>
        <dbReference type="EMBL" id="EQD79331.1"/>
    </source>
</evidence>
<dbReference type="InterPro" id="IPR014729">
    <property type="entry name" value="Rossmann-like_a/b/a_fold"/>
</dbReference>
<proteinExistence type="predicted"/>
<sequence>MTLADLGMPPEWVGLRGSPTVVKSMRTIDEKKREGKKFTLEEIPKLVDELIEKKIINL</sequence>
<dbReference type="Gene3D" id="3.40.50.620">
    <property type="entry name" value="HUPs"/>
    <property type="match status" value="1"/>
</dbReference>
<gene>
    <name evidence="1" type="ORF">B1A_01794</name>
</gene>
<dbReference type="AlphaFoldDB" id="T1C1I1"/>
<protein>
    <submittedName>
        <fullName evidence="1">Electron transfer flavoprotein beta-subunit</fullName>
    </submittedName>
</protein>
<dbReference type="EMBL" id="AUZX01001349">
    <property type="protein sequence ID" value="EQD79331.1"/>
    <property type="molecule type" value="Genomic_DNA"/>
</dbReference>
<reference evidence="1" key="2">
    <citation type="journal article" date="2014" name="ISME J.">
        <title>Microbial stratification in low pH oxic and suboxic macroscopic growths along an acid mine drainage.</title>
        <authorList>
            <person name="Mendez-Garcia C."/>
            <person name="Mesa V."/>
            <person name="Sprenger R.R."/>
            <person name="Richter M."/>
            <person name="Diez M.S."/>
            <person name="Solano J."/>
            <person name="Bargiela R."/>
            <person name="Golyshina O.V."/>
            <person name="Manteca A."/>
            <person name="Ramos J.L."/>
            <person name="Gallego J.R."/>
            <person name="Llorente I."/>
            <person name="Martins Dos Santos V.A."/>
            <person name="Jensen O.N."/>
            <person name="Pelaez A.I."/>
            <person name="Sanchez J."/>
            <person name="Ferrer M."/>
        </authorList>
    </citation>
    <scope>NUCLEOTIDE SEQUENCE</scope>
</reference>
<organism evidence="1">
    <name type="scientific">mine drainage metagenome</name>
    <dbReference type="NCBI Taxonomy" id="410659"/>
    <lineage>
        <taxon>unclassified sequences</taxon>
        <taxon>metagenomes</taxon>
        <taxon>ecological metagenomes</taxon>
    </lineage>
</organism>
<accession>T1C1I1</accession>
<reference evidence="1" key="1">
    <citation type="submission" date="2013-08" db="EMBL/GenBank/DDBJ databases">
        <authorList>
            <person name="Mendez C."/>
            <person name="Richter M."/>
            <person name="Ferrer M."/>
            <person name="Sanchez J."/>
        </authorList>
    </citation>
    <scope>NUCLEOTIDE SEQUENCE</scope>
</reference>
<comment type="caution">
    <text evidence="1">The sequence shown here is derived from an EMBL/GenBank/DDBJ whole genome shotgun (WGS) entry which is preliminary data.</text>
</comment>
<name>T1C1I1_9ZZZZ</name>